<dbReference type="Gene3D" id="3.30.2320.10">
    <property type="entry name" value="hypothetical protein PF0899 domain"/>
    <property type="match status" value="1"/>
</dbReference>
<dbReference type="InterPro" id="IPR054612">
    <property type="entry name" value="Phage_capsid-like_C"/>
</dbReference>
<evidence type="ECO:0000313" key="4">
    <source>
        <dbReference type="Proteomes" id="UP000001382"/>
    </source>
</evidence>
<dbReference type="Pfam" id="PF05065">
    <property type="entry name" value="Phage_capsid"/>
    <property type="match status" value="1"/>
</dbReference>
<accession>D2SBR0</accession>
<dbReference type="AlphaFoldDB" id="D2SBR0"/>
<dbReference type="EMBL" id="CP001867">
    <property type="protein sequence ID" value="ADB76167.1"/>
    <property type="molecule type" value="Genomic_DNA"/>
</dbReference>
<proteinExistence type="predicted"/>
<dbReference type="eggNOG" id="COG4653">
    <property type="taxonomic scope" value="Bacteria"/>
</dbReference>
<keyword evidence="4" id="KW-1185">Reference proteome</keyword>
<organism evidence="3 4">
    <name type="scientific">Geodermatophilus obscurus (strain ATCC 25078 / DSM 43160 / JCM 3152 / CCUG 61914 / KCC A-0152 / KCTC 9177 / NBRC 13315 / NRRL B-3577 / G-20)</name>
    <dbReference type="NCBI Taxonomy" id="526225"/>
    <lineage>
        <taxon>Bacteria</taxon>
        <taxon>Bacillati</taxon>
        <taxon>Actinomycetota</taxon>
        <taxon>Actinomycetes</taxon>
        <taxon>Geodermatophilales</taxon>
        <taxon>Geodermatophilaceae</taxon>
        <taxon>Geodermatophilus</taxon>
    </lineage>
</organism>
<dbReference type="SUPFAM" id="SSF56563">
    <property type="entry name" value="Major capsid protein gp5"/>
    <property type="match status" value="1"/>
</dbReference>
<feature type="domain" description="Phage capsid-like C-terminal" evidence="2">
    <location>
        <begin position="132"/>
        <end position="401"/>
    </location>
</feature>
<dbReference type="KEGG" id="gob:Gobs_3579"/>
<name>D2SBR0_GEOOG</name>
<evidence type="ECO:0000256" key="1">
    <source>
        <dbReference type="ARBA" id="ARBA00004328"/>
    </source>
</evidence>
<dbReference type="HOGENOM" id="CLU_051005_1_0_11"/>
<comment type="subcellular location">
    <subcellularLocation>
        <location evidence="1">Virion</location>
    </subcellularLocation>
</comment>
<dbReference type="Proteomes" id="UP000001382">
    <property type="component" value="Chromosome"/>
</dbReference>
<protein>
    <submittedName>
        <fullName evidence="3">Phage major capsid protein, HK97</fullName>
    </submittedName>
</protein>
<evidence type="ECO:0000259" key="2">
    <source>
        <dbReference type="Pfam" id="PF05065"/>
    </source>
</evidence>
<sequence length="411" mass="43928">MHVAITTPEHARQALDRADQLASAARKSGRPLTDAEHAEVRDLLAGVQQHRDETEMRDRIEGMRRPGAKAVYGSRSTGGTAGEAFTSSTAFQSLQMAFKSGALTGRWTSGPVEVPDYFTGRKATLLTGDFPFEPDVRPGIQPILQRPIVVTDLFAPGTTDSALVRYVEETLFTNGATTVGEGGLKPESALAFDSVDEPVRKIAHHLPVSDEMLEDSSQMRSYIDSRLRLGVQLVEETQLLSGDGTGTNLRGLLNRTGLQNLTLTAPTTGTNPSIAETLYQAITNVRVNALVEPDGVVMHPSDYAALRLAKDSGGEFNAGGPFGALAGTTVWGLPVALSMALPVNTAIVGAFRSQAQVFRRSGLVVEASNSHADYWTHNLTSIRAELRVALAVFRPSAFVRLAGLQHAGVSA</sequence>
<reference evidence="4" key="2">
    <citation type="submission" date="2010-01" db="EMBL/GenBank/DDBJ databases">
        <title>The complete genome of Geodermatophilus obscurus DSM 43160.</title>
        <authorList>
            <consortium name="US DOE Joint Genome Institute (JGI-PGF)"/>
            <person name="Lucas S."/>
            <person name="Copeland A."/>
            <person name="Lapidus A."/>
            <person name="Glavina del Rio T."/>
            <person name="Dalin E."/>
            <person name="Tice H."/>
            <person name="Bruce D."/>
            <person name="Goodwin L."/>
            <person name="Pitluck S."/>
            <person name="Kyrpides N."/>
            <person name="Mavromatis K."/>
            <person name="Ivanova N."/>
            <person name="Munk A.C."/>
            <person name="Brettin T."/>
            <person name="Detter J.C."/>
            <person name="Han C."/>
            <person name="Larimer F."/>
            <person name="Land M."/>
            <person name="Hauser L."/>
            <person name="Markowitz V."/>
            <person name="Cheng J.-F."/>
            <person name="Hugenholtz P."/>
            <person name="Woyke T."/>
            <person name="Wu D."/>
            <person name="Jando M."/>
            <person name="Schneider S."/>
            <person name="Klenk H.-P."/>
            <person name="Eisen J.A."/>
        </authorList>
    </citation>
    <scope>NUCLEOTIDE SEQUENCE [LARGE SCALE GENOMIC DNA]</scope>
    <source>
        <strain evidence="4">ATCC 25078 / DSM 43160 / JCM 3152 / KCC A-0152 / KCTC 9177 / NBRC 13315 / NRRL B-3577 / G-20</strain>
    </source>
</reference>
<dbReference type="NCBIfam" id="TIGR01554">
    <property type="entry name" value="major_cap_HK97"/>
    <property type="match status" value="1"/>
</dbReference>
<dbReference type="RefSeq" id="WP_012949592.1">
    <property type="nucleotide sequence ID" value="NC_013757.1"/>
</dbReference>
<dbReference type="OrthoDB" id="8444243at2"/>
<evidence type="ECO:0000313" key="3">
    <source>
        <dbReference type="EMBL" id="ADB76167.1"/>
    </source>
</evidence>
<gene>
    <name evidence="3" type="ordered locus">Gobs_3579</name>
</gene>
<dbReference type="InterPro" id="IPR024455">
    <property type="entry name" value="Phage_capsid"/>
</dbReference>
<dbReference type="STRING" id="526225.Gobs_3579"/>
<dbReference type="Gene3D" id="3.30.2400.10">
    <property type="entry name" value="Major capsid protein gp5"/>
    <property type="match status" value="1"/>
</dbReference>
<reference evidence="3 4" key="1">
    <citation type="journal article" date="2010" name="Stand. Genomic Sci.">
        <title>Complete genome sequence of Geodermatophilus obscurus type strain (G-20).</title>
        <authorList>
            <person name="Ivanova N."/>
            <person name="Sikorski J."/>
            <person name="Jando M."/>
            <person name="Munk C."/>
            <person name="Lapidus A."/>
            <person name="Glavina Del Rio T."/>
            <person name="Copeland A."/>
            <person name="Tice H."/>
            <person name="Cheng J.-F."/>
            <person name="Lucas S."/>
            <person name="Chen F."/>
            <person name="Nolan M."/>
            <person name="Bruce D."/>
            <person name="Goodwin L."/>
            <person name="Pitluck S."/>
            <person name="Mavromatis K."/>
            <person name="Mikhailova N."/>
            <person name="Pati A."/>
            <person name="Chen A."/>
            <person name="Palaniappan K."/>
            <person name="Land M."/>
            <person name="Hauser L."/>
            <person name="Chang Y.-J."/>
            <person name="Jeffries C.D."/>
            <person name="Meincke L."/>
            <person name="Brettin T."/>
            <person name="Detter J.C."/>
            <person name="Detter J.C."/>
            <person name="Rohde M."/>
            <person name="Goeker M."/>
            <person name="Bristow J."/>
            <person name="Eisen J.A."/>
            <person name="Markowitz V."/>
            <person name="Hugenholtz P."/>
            <person name="Kyrpides N.C."/>
            <person name="Klenk H.-P."/>
        </authorList>
    </citation>
    <scope>NUCLEOTIDE SEQUENCE [LARGE SCALE GENOMIC DNA]</scope>
    <source>
        <strain evidence="4">ATCC 25078 / DSM 43160 / JCM 3152 / KCC A-0152 / KCTC 9177 / NBRC 13315 / NRRL B-3577 / G-20</strain>
    </source>
</reference>